<evidence type="ECO:0000256" key="1">
    <source>
        <dbReference type="SAM" id="MobiDB-lite"/>
    </source>
</evidence>
<feature type="compositionally biased region" description="Polar residues" evidence="1">
    <location>
        <begin position="55"/>
        <end position="67"/>
    </location>
</feature>
<protein>
    <submittedName>
        <fullName evidence="2">Uncharacterized protein</fullName>
    </submittedName>
</protein>
<dbReference type="OrthoDB" id="25402at2759"/>
<reference evidence="2 3" key="1">
    <citation type="submission" date="2019-01" db="EMBL/GenBank/DDBJ databases">
        <authorList>
            <person name="Sayadi A."/>
        </authorList>
    </citation>
    <scope>NUCLEOTIDE SEQUENCE [LARGE SCALE GENOMIC DNA]</scope>
</reference>
<keyword evidence="3" id="KW-1185">Reference proteome</keyword>
<feature type="region of interest" description="Disordered" evidence="1">
    <location>
        <begin position="43"/>
        <end position="67"/>
    </location>
</feature>
<sequence length="67" mass="7427">MTIVLSIYDHNLGLVVCWENCELLQSNFQVWGAMCEEKEICKPASSTPTHPFGSSKPNQSSTPKEKG</sequence>
<dbReference type="EMBL" id="CAACVG010009641">
    <property type="protein sequence ID" value="VEN53752.1"/>
    <property type="molecule type" value="Genomic_DNA"/>
</dbReference>
<dbReference type="AlphaFoldDB" id="A0A653D0Q3"/>
<evidence type="ECO:0000313" key="2">
    <source>
        <dbReference type="EMBL" id="VEN53752.1"/>
    </source>
</evidence>
<dbReference type="Proteomes" id="UP000410492">
    <property type="component" value="Unassembled WGS sequence"/>
</dbReference>
<organism evidence="2 3">
    <name type="scientific">Callosobruchus maculatus</name>
    <name type="common">Southern cowpea weevil</name>
    <name type="synonym">Pulse bruchid</name>
    <dbReference type="NCBI Taxonomy" id="64391"/>
    <lineage>
        <taxon>Eukaryota</taxon>
        <taxon>Metazoa</taxon>
        <taxon>Ecdysozoa</taxon>
        <taxon>Arthropoda</taxon>
        <taxon>Hexapoda</taxon>
        <taxon>Insecta</taxon>
        <taxon>Pterygota</taxon>
        <taxon>Neoptera</taxon>
        <taxon>Endopterygota</taxon>
        <taxon>Coleoptera</taxon>
        <taxon>Polyphaga</taxon>
        <taxon>Cucujiformia</taxon>
        <taxon>Chrysomeloidea</taxon>
        <taxon>Chrysomelidae</taxon>
        <taxon>Bruchinae</taxon>
        <taxon>Bruchini</taxon>
        <taxon>Callosobruchus</taxon>
    </lineage>
</organism>
<accession>A0A653D0Q3</accession>
<proteinExistence type="predicted"/>
<name>A0A653D0Q3_CALMS</name>
<gene>
    <name evidence="2" type="ORF">CALMAC_LOCUS13453</name>
</gene>
<evidence type="ECO:0000313" key="3">
    <source>
        <dbReference type="Proteomes" id="UP000410492"/>
    </source>
</evidence>